<evidence type="ECO:0000259" key="7">
    <source>
        <dbReference type="PROSITE" id="PS50071"/>
    </source>
</evidence>
<dbReference type="GO" id="GO:0003677">
    <property type="term" value="F:DNA binding"/>
    <property type="evidence" value="ECO:0007669"/>
    <property type="project" value="UniProtKB-UniRule"/>
</dbReference>
<dbReference type="InterPro" id="IPR009057">
    <property type="entry name" value="Homeodomain-like_sf"/>
</dbReference>
<dbReference type="PANTHER" id="PTHR24333:SF5">
    <property type="entry name" value="VENT HOMEOBOX"/>
    <property type="match status" value="1"/>
</dbReference>
<evidence type="ECO:0000256" key="6">
    <source>
        <dbReference type="RuleBase" id="RU000682"/>
    </source>
</evidence>
<evidence type="ECO:0000256" key="2">
    <source>
        <dbReference type="ARBA" id="ARBA00023125"/>
    </source>
</evidence>
<dbReference type="GO" id="GO:0005634">
    <property type="term" value="C:nucleus"/>
    <property type="evidence" value="ECO:0007669"/>
    <property type="project" value="UniProtKB-SubCell"/>
</dbReference>
<evidence type="ECO:0000256" key="3">
    <source>
        <dbReference type="ARBA" id="ARBA00023155"/>
    </source>
</evidence>
<dbReference type="EMBL" id="OV651820">
    <property type="protein sequence ID" value="CAH1114692.1"/>
    <property type="molecule type" value="Genomic_DNA"/>
</dbReference>
<evidence type="ECO:0000313" key="9">
    <source>
        <dbReference type="Proteomes" id="UP001153636"/>
    </source>
</evidence>
<protein>
    <recommendedName>
        <fullName evidence="7">Homeobox domain-containing protein</fullName>
    </recommendedName>
</protein>
<dbReference type="InterPro" id="IPR001356">
    <property type="entry name" value="HD"/>
</dbReference>
<dbReference type="Proteomes" id="UP001153636">
    <property type="component" value="Chromosome 8"/>
</dbReference>
<dbReference type="OrthoDB" id="6268633at2759"/>
<dbReference type="PROSITE" id="PS50071">
    <property type="entry name" value="HOMEOBOX_2"/>
    <property type="match status" value="1"/>
</dbReference>
<keyword evidence="3 5" id="KW-0371">Homeobox</keyword>
<feature type="DNA-binding region" description="Homeobox" evidence="5">
    <location>
        <begin position="345"/>
        <end position="404"/>
    </location>
</feature>
<accession>A0A9P0D5L7</accession>
<sequence>MRLLVLFNKEEFSVQMLGGKDFAMYAQETSVEEIGNNTKTSLRSEPSPENDREQIAVFSQPSQHQMPLFYNCSQQYQQQNFNADFAMYAQEEIGNNTLTPPGSDPSTENDVDQQAVFSQPPEYQMQLFYNSFQPDQQQTFNADFGMYAQETSVEEIGNNTKTSPISEPSLENDREQIAVFSQPPQHQMPLFYNSSQPNQQQNFNAGFGFSHTDFAMYMQEEIGNNTLTPPGSDPCTKNDEDQEAVFFQPPQYQMPLFYKSFQQDQQQNFKAYNENYPYIQNSWNYPNYYGHNYYPSIHGHLSGMMQSAAQYYQQPHHSQIYGDYNRRVNNENNVFNAHESLLKKPRGIRSLYSAKQIFELETYFQSKKYLPRMDRAKLAQKIKLSEKQIKVWFQNRRIRHKKVLSSGPNPTFQATSTNMKEDSVKVKIEPTGNEVEINKNTIDENAEAFVLRDIQNFTQAEEFSQDANFITTRPEEVQHILNALVGIQK</sequence>
<dbReference type="InterPro" id="IPR017970">
    <property type="entry name" value="Homeobox_CS"/>
</dbReference>
<feature type="domain" description="Homeobox" evidence="7">
    <location>
        <begin position="343"/>
        <end position="403"/>
    </location>
</feature>
<dbReference type="Pfam" id="PF00046">
    <property type="entry name" value="Homeodomain"/>
    <property type="match status" value="1"/>
</dbReference>
<name>A0A9P0D5L7_9CUCU</name>
<keyword evidence="4 5" id="KW-0539">Nucleus</keyword>
<keyword evidence="9" id="KW-1185">Reference proteome</keyword>
<dbReference type="InterPro" id="IPR050848">
    <property type="entry name" value="Homeobox_TF"/>
</dbReference>
<dbReference type="PANTHER" id="PTHR24333">
    <property type="entry name" value="HOMEO BOX HB9 LIKE A-RELATED"/>
    <property type="match status" value="1"/>
</dbReference>
<organism evidence="8 9">
    <name type="scientific">Psylliodes chrysocephalus</name>
    <dbReference type="NCBI Taxonomy" id="3402493"/>
    <lineage>
        <taxon>Eukaryota</taxon>
        <taxon>Metazoa</taxon>
        <taxon>Ecdysozoa</taxon>
        <taxon>Arthropoda</taxon>
        <taxon>Hexapoda</taxon>
        <taxon>Insecta</taxon>
        <taxon>Pterygota</taxon>
        <taxon>Neoptera</taxon>
        <taxon>Endopterygota</taxon>
        <taxon>Coleoptera</taxon>
        <taxon>Polyphaga</taxon>
        <taxon>Cucujiformia</taxon>
        <taxon>Chrysomeloidea</taxon>
        <taxon>Chrysomelidae</taxon>
        <taxon>Galerucinae</taxon>
        <taxon>Alticini</taxon>
        <taxon>Psylliodes</taxon>
    </lineage>
</organism>
<proteinExistence type="predicted"/>
<evidence type="ECO:0000256" key="4">
    <source>
        <dbReference type="ARBA" id="ARBA00023242"/>
    </source>
</evidence>
<dbReference type="CDD" id="cd00086">
    <property type="entry name" value="homeodomain"/>
    <property type="match status" value="1"/>
</dbReference>
<gene>
    <name evidence="8" type="ORF">PSYICH_LOCUS14330</name>
</gene>
<dbReference type="SUPFAM" id="SSF46689">
    <property type="entry name" value="Homeodomain-like"/>
    <property type="match status" value="1"/>
</dbReference>
<comment type="subcellular location">
    <subcellularLocation>
        <location evidence="1 5 6">Nucleus</location>
    </subcellularLocation>
</comment>
<reference evidence="8" key="1">
    <citation type="submission" date="2022-01" db="EMBL/GenBank/DDBJ databases">
        <authorList>
            <person name="King R."/>
        </authorList>
    </citation>
    <scope>NUCLEOTIDE SEQUENCE</scope>
</reference>
<dbReference type="SMART" id="SM00389">
    <property type="entry name" value="HOX"/>
    <property type="match status" value="1"/>
</dbReference>
<dbReference type="GO" id="GO:0000981">
    <property type="term" value="F:DNA-binding transcription factor activity, RNA polymerase II-specific"/>
    <property type="evidence" value="ECO:0007669"/>
    <property type="project" value="InterPro"/>
</dbReference>
<dbReference type="Gene3D" id="1.10.10.60">
    <property type="entry name" value="Homeodomain-like"/>
    <property type="match status" value="1"/>
</dbReference>
<dbReference type="AlphaFoldDB" id="A0A9P0D5L7"/>
<keyword evidence="2 5" id="KW-0238">DNA-binding</keyword>
<evidence type="ECO:0000313" key="8">
    <source>
        <dbReference type="EMBL" id="CAH1114692.1"/>
    </source>
</evidence>
<dbReference type="PROSITE" id="PS00027">
    <property type="entry name" value="HOMEOBOX_1"/>
    <property type="match status" value="1"/>
</dbReference>
<evidence type="ECO:0000256" key="5">
    <source>
        <dbReference type="PROSITE-ProRule" id="PRU00108"/>
    </source>
</evidence>
<evidence type="ECO:0000256" key="1">
    <source>
        <dbReference type="ARBA" id="ARBA00004123"/>
    </source>
</evidence>